<evidence type="ECO:0000313" key="3">
    <source>
        <dbReference type="Proteomes" id="UP000187148"/>
    </source>
</evidence>
<name>A0A807LEA9_9ENTR</name>
<dbReference type="KEGG" id="kco:BWI95_04605"/>
<keyword evidence="1" id="KW-0812">Transmembrane</keyword>
<organism evidence="2 3">
    <name type="scientific">Kosakonia cowanii JCM 10956 = DSM 18146</name>
    <dbReference type="NCBI Taxonomy" id="1300165"/>
    <lineage>
        <taxon>Bacteria</taxon>
        <taxon>Pseudomonadati</taxon>
        <taxon>Pseudomonadota</taxon>
        <taxon>Gammaproteobacteria</taxon>
        <taxon>Enterobacterales</taxon>
        <taxon>Enterobacteriaceae</taxon>
        <taxon>Kosakonia</taxon>
    </lineage>
</organism>
<accession>A0A807LEA9</accession>
<reference evidence="2 3" key="1">
    <citation type="submission" date="2017-01" db="EMBL/GenBank/DDBJ databases">
        <authorList>
            <person name="Cao J.-M."/>
        </authorList>
    </citation>
    <scope>NUCLEOTIDE SEQUENCE [LARGE SCALE GENOMIC DNA]</scope>
    <source>
        <strain evidence="2 3">888-76</strain>
    </source>
</reference>
<proteinExistence type="predicted"/>
<evidence type="ECO:0000256" key="1">
    <source>
        <dbReference type="SAM" id="Phobius"/>
    </source>
</evidence>
<evidence type="ECO:0008006" key="4">
    <source>
        <dbReference type="Google" id="ProtNLM"/>
    </source>
</evidence>
<keyword evidence="1" id="KW-0472">Membrane</keyword>
<dbReference type="AlphaFoldDB" id="A0A807LEA9"/>
<dbReference type="RefSeq" id="WP_076769078.1">
    <property type="nucleotide sequence ID" value="NZ_CP019445.1"/>
</dbReference>
<sequence>MSKYSGIIAMIGPCVILGFIILFIFKGYFLHRIIKKDPVYAKAKIVTYFPKTPNEKGRLDIVMTYNFVADNKTYTKEQQILNINTLDLNEYHVGKEVPIVYYRKDPNYSKIDVYDESLRN</sequence>
<keyword evidence="1" id="KW-1133">Transmembrane helix</keyword>
<keyword evidence="3" id="KW-1185">Reference proteome</keyword>
<dbReference type="Proteomes" id="UP000187148">
    <property type="component" value="Chromosome"/>
</dbReference>
<dbReference type="EMBL" id="CP019445">
    <property type="protein sequence ID" value="APZ04390.1"/>
    <property type="molecule type" value="Genomic_DNA"/>
</dbReference>
<feature type="transmembrane region" description="Helical" evidence="1">
    <location>
        <begin position="6"/>
        <end position="25"/>
    </location>
</feature>
<gene>
    <name evidence="2" type="ORF">BWI95_04605</name>
</gene>
<protein>
    <recommendedName>
        <fullName evidence="4">DUF3592 domain-containing protein</fullName>
    </recommendedName>
</protein>
<evidence type="ECO:0000313" key="2">
    <source>
        <dbReference type="EMBL" id="APZ04390.1"/>
    </source>
</evidence>